<feature type="compositionally biased region" description="Basic and acidic residues" evidence="7">
    <location>
        <begin position="158"/>
        <end position="174"/>
    </location>
</feature>
<name>A0A6P8Z6F6_THRPL</name>
<evidence type="ECO:0000256" key="1">
    <source>
        <dbReference type="ARBA" id="ARBA00004123"/>
    </source>
</evidence>
<dbReference type="GO" id="GO:0071011">
    <property type="term" value="C:precatalytic spliceosome"/>
    <property type="evidence" value="ECO:0007669"/>
    <property type="project" value="TreeGrafter"/>
</dbReference>
<feature type="compositionally biased region" description="Basic and acidic residues" evidence="7">
    <location>
        <begin position="314"/>
        <end position="329"/>
    </location>
</feature>
<feature type="domain" description="RRM" evidence="8">
    <location>
        <begin position="63"/>
        <end position="141"/>
    </location>
</feature>
<feature type="compositionally biased region" description="Low complexity" evidence="7">
    <location>
        <begin position="447"/>
        <end position="467"/>
    </location>
</feature>
<keyword evidence="3 6" id="KW-0694">RNA-binding</keyword>
<dbReference type="SMART" id="SM00360">
    <property type="entry name" value="RRM"/>
    <property type="match status" value="1"/>
</dbReference>
<sequence>MLSTMSSKASLSGWSPYVKVYDPLKAGSIDGTDLDPHDHAVVRAMSAKYKPPDERTVTSDPSLTLFVGRLNFRTSERQLTEEFSKYGHVKSCRVVRDIVTGISRGYGFVEFKRQADAQNAWRLAHATVFQERQILVEWEFARTLPGWIPRRLGGGLGGKKESGQLRFGGRDRPFKRPYLLPPEQQEESQAFEDDNASSFKPTKRLQNDQSGREETGRSTKFNSSRDEWPNKYGQFNREDEMKYGRGRDNKFAHHSYNGDRGRYKSRTEEQSYYEEDRRDYHRYKEEKFEDQSYYGENNRKSRRYPPDDNYTDWSYHEEGREKYQRHYEEQYSEQGYSAGSSKKYRHDKYVGEKRYGKDSYSFSDRYDRKRQEKERREDYEETRNRSKRDYSSSSYHSETKGVKKLDKRRNEERSSDRNYHDSLSWDANQSEPEASVDYDAVNRLEKYGSNSKRSRSSSGSSDSQISSSKKKPKKSKHKKKKHNSDSEDSNDLEQNRDLKKHKKSKKSKKTKKSKKRRSSDRDSD</sequence>
<dbReference type="RefSeq" id="XP_034245790.1">
    <property type="nucleotide sequence ID" value="XM_034389899.1"/>
</dbReference>
<dbReference type="GO" id="GO:0017069">
    <property type="term" value="F:snRNA binding"/>
    <property type="evidence" value="ECO:0007669"/>
    <property type="project" value="TreeGrafter"/>
</dbReference>
<dbReference type="InterPro" id="IPR000504">
    <property type="entry name" value="RRM_dom"/>
</dbReference>
<dbReference type="InterPro" id="IPR012677">
    <property type="entry name" value="Nucleotide-bd_a/b_plait_sf"/>
</dbReference>
<dbReference type="Proteomes" id="UP000515158">
    <property type="component" value="Unplaced"/>
</dbReference>
<evidence type="ECO:0000313" key="9">
    <source>
        <dbReference type="Proteomes" id="UP000515158"/>
    </source>
</evidence>
<organism evidence="10">
    <name type="scientific">Thrips palmi</name>
    <name type="common">Melon thrips</name>
    <dbReference type="NCBI Taxonomy" id="161013"/>
    <lineage>
        <taxon>Eukaryota</taxon>
        <taxon>Metazoa</taxon>
        <taxon>Ecdysozoa</taxon>
        <taxon>Arthropoda</taxon>
        <taxon>Hexapoda</taxon>
        <taxon>Insecta</taxon>
        <taxon>Pterygota</taxon>
        <taxon>Neoptera</taxon>
        <taxon>Paraneoptera</taxon>
        <taxon>Thysanoptera</taxon>
        <taxon>Terebrantia</taxon>
        <taxon>Thripoidea</taxon>
        <taxon>Thripidae</taxon>
        <taxon>Thrips</taxon>
    </lineage>
</organism>
<proteinExistence type="predicted"/>
<dbReference type="KEGG" id="tpal:117647920"/>
<dbReference type="AlphaFoldDB" id="A0A6P8Z6F6"/>
<evidence type="ECO:0000256" key="5">
    <source>
        <dbReference type="ARBA" id="ARBA00031739"/>
    </source>
</evidence>
<gene>
    <name evidence="10" type="primary">LOC117647920</name>
</gene>
<dbReference type="GeneID" id="117647920"/>
<feature type="compositionally biased region" description="Basic residues" evidence="7">
    <location>
        <begin position="498"/>
        <end position="518"/>
    </location>
</feature>
<dbReference type="InterPro" id="IPR035979">
    <property type="entry name" value="RBD_domain_sf"/>
</dbReference>
<dbReference type="FunFam" id="3.30.70.330:FF:000132">
    <property type="entry name" value="Small nuclear ribonucleoprotein U11/U12 subunit 35"/>
    <property type="match status" value="1"/>
</dbReference>
<feature type="compositionally biased region" description="Acidic residues" evidence="7">
    <location>
        <begin position="184"/>
        <end position="195"/>
    </location>
</feature>
<feature type="compositionally biased region" description="Basic and acidic residues" evidence="7">
    <location>
        <begin position="236"/>
        <end position="290"/>
    </location>
</feature>
<feature type="compositionally biased region" description="Basic residues" evidence="7">
    <location>
        <begin position="468"/>
        <end position="482"/>
    </location>
</feature>
<evidence type="ECO:0000256" key="2">
    <source>
        <dbReference type="ARBA" id="ARBA00021080"/>
    </source>
</evidence>
<comment type="subcellular location">
    <subcellularLocation>
        <location evidence="1">Nucleus</location>
    </subcellularLocation>
</comment>
<dbReference type="GO" id="GO:0000398">
    <property type="term" value="P:mRNA splicing, via spliceosome"/>
    <property type="evidence" value="ECO:0007669"/>
    <property type="project" value="TreeGrafter"/>
</dbReference>
<reference evidence="10" key="1">
    <citation type="submission" date="2025-08" db="UniProtKB">
        <authorList>
            <consortium name="RefSeq"/>
        </authorList>
    </citation>
    <scope>IDENTIFICATION</scope>
    <source>
        <tissue evidence="10">Total insect</tissue>
    </source>
</reference>
<evidence type="ECO:0000259" key="8">
    <source>
        <dbReference type="PROSITE" id="PS50102"/>
    </source>
</evidence>
<feature type="compositionally biased region" description="Basic and acidic residues" evidence="7">
    <location>
        <begin position="347"/>
        <end position="357"/>
    </location>
</feature>
<dbReference type="PROSITE" id="PS50102">
    <property type="entry name" value="RRM"/>
    <property type="match status" value="1"/>
</dbReference>
<evidence type="ECO:0000256" key="7">
    <source>
        <dbReference type="SAM" id="MobiDB-lite"/>
    </source>
</evidence>
<dbReference type="SUPFAM" id="SSF54928">
    <property type="entry name" value="RNA-binding domain, RBD"/>
    <property type="match status" value="1"/>
</dbReference>
<evidence type="ECO:0000256" key="4">
    <source>
        <dbReference type="ARBA" id="ARBA00023242"/>
    </source>
</evidence>
<dbReference type="PANTHER" id="PTHR13952">
    <property type="entry name" value="U1 SMALL NUCLEAR RIBONUCLEOPROTEIN 70 KD"/>
    <property type="match status" value="1"/>
</dbReference>
<dbReference type="InterPro" id="IPR051183">
    <property type="entry name" value="U1_U11-U12_snRNP_70-35kDa"/>
</dbReference>
<evidence type="ECO:0000313" key="10">
    <source>
        <dbReference type="RefSeq" id="XP_034245790.1"/>
    </source>
</evidence>
<dbReference type="Pfam" id="PF00076">
    <property type="entry name" value="RRM_1"/>
    <property type="match status" value="1"/>
</dbReference>
<protein>
    <recommendedName>
        <fullName evidence="2">U11/U12 small nuclear ribonucleoprotein 35 kDa protein</fullName>
    </recommendedName>
    <alternativeName>
        <fullName evidence="5">U1 snRNP-binding protein homolog</fullName>
    </alternativeName>
</protein>
<dbReference type="Gene3D" id="3.30.70.330">
    <property type="match status" value="1"/>
</dbReference>
<dbReference type="GO" id="GO:0003729">
    <property type="term" value="F:mRNA binding"/>
    <property type="evidence" value="ECO:0007669"/>
    <property type="project" value="TreeGrafter"/>
</dbReference>
<dbReference type="InParanoid" id="A0A6P8Z6F6"/>
<feature type="compositionally biased region" description="Basic and acidic residues" evidence="7">
    <location>
        <begin position="210"/>
        <end position="229"/>
    </location>
</feature>
<evidence type="ECO:0000256" key="3">
    <source>
        <dbReference type="ARBA" id="ARBA00022884"/>
    </source>
</evidence>
<accession>A0A6P8Z6F6</accession>
<keyword evidence="4" id="KW-0539">Nucleus</keyword>
<evidence type="ECO:0000256" key="6">
    <source>
        <dbReference type="PROSITE-ProRule" id="PRU00176"/>
    </source>
</evidence>
<keyword evidence="9" id="KW-1185">Reference proteome</keyword>
<dbReference type="PANTHER" id="PTHR13952:SF6">
    <property type="entry name" value="U11_U12 SMALL NUCLEAR RIBONUCLEOPROTEIN 35 KDA PROTEIN"/>
    <property type="match status" value="1"/>
</dbReference>
<feature type="region of interest" description="Disordered" evidence="7">
    <location>
        <begin position="151"/>
        <end position="524"/>
    </location>
</feature>
<dbReference type="OrthoDB" id="6159137at2759"/>
<feature type="compositionally biased region" description="Basic and acidic residues" evidence="7">
    <location>
        <begin position="397"/>
        <end position="420"/>
    </location>
</feature>
<feature type="compositionally biased region" description="Basic and acidic residues" evidence="7">
    <location>
        <begin position="364"/>
        <end position="390"/>
    </location>
</feature>